<evidence type="ECO:0000313" key="1">
    <source>
        <dbReference type="EMBL" id="AET64855.1"/>
    </source>
</evidence>
<dbReference type="Pfam" id="PF18854">
    <property type="entry name" value="baeRF_family10"/>
    <property type="match status" value="1"/>
</dbReference>
<dbReference type="EMBL" id="CP003117">
    <property type="protein sequence ID" value="AET64855.1"/>
    <property type="molecule type" value="Genomic_DNA"/>
</dbReference>
<dbReference type="RefSeq" id="WP_014587039.1">
    <property type="nucleotide sequence ID" value="NC_017527.1"/>
</dbReference>
<proteinExistence type="predicted"/>
<dbReference type="KEGG" id="mhi:Mhar_1491"/>
<dbReference type="SUPFAM" id="SSF53137">
    <property type="entry name" value="Translational machinery components"/>
    <property type="match status" value="1"/>
</dbReference>
<dbReference type="Gene3D" id="3.30.420.60">
    <property type="entry name" value="eRF1 domain 2"/>
    <property type="match status" value="1"/>
</dbReference>
<organism evidence="1 2">
    <name type="scientific">Methanothrix harundinacea (strain 6Ac)</name>
    <name type="common">Methanosaeta harundinacea</name>
    <dbReference type="NCBI Taxonomy" id="1110509"/>
    <lineage>
        <taxon>Archaea</taxon>
        <taxon>Methanobacteriati</taxon>
        <taxon>Methanobacteriota</taxon>
        <taxon>Stenosarchaea group</taxon>
        <taxon>Methanomicrobia</taxon>
        <taxon>Methanotrichales</taxon>
        <taxon>Methanotrichaceae</taxon>
        <taxon>Methanothrix</taxon>
    </lineage>
</organism>
<dbReference type="PATRIC" id="fig|1110509.7.peg.1666"/>
<sequence length="385" mass="42230">MDPGSEFEGVGEGRLTPVTEIDIRGLAEVRDEKDVFLSVYLPTASREEEAENRSFVARRSRAMEEALPADLKASFRETMATVEDLLFSSPIPGERGRIVFASAPAPLLRAYRIGIDPGRAMVLDTSPFLLPLAKLRDDYLDYGLLLLDSREARLFCVRSDVPEEVGRLSADLMGKHKKGGWSQMRFNRLRKGAVRSFLSEVAEDVRESCLRHKTRGLVVAGPGDAKKEFLELLPHDLGRKVLAVVDLPIDAPQRKLVEIGNEIALADERVLSMERAEELRAQILRGGLAVRGVEATKVALEAGRVSVLVLLKDASAPGWICERCQALEARRRPPPACPNCGGPTSAVDVVNELYELAERTGAEVEFVEEDACLASGEGVGALLRY</sequence>
<name>G7WP14_METH6</name>
<dbReference type="GO" id="GO:0003747">
    <property type="term" value="F:translation release factor activity"/>
    <property type="evidence" value="ECO:0007669"/>
    <property type="project" value="InterPro"/>
</dbReference>
<dbReference type="Proteomes" id="UP000005877">
    <property type="component" value="Chromosome"/>
</dbReference>
<dbReference type="InterPro" id="IPR042226">
    <property type="entry name" value="eFR1_2_sf"/>
</dbReference>
<dbReference type="Gene3D" id="3.30.1330.30">
    <property type="match status" value="1"/>
</dbReference>
<evidence type="ECO:0008006" key="3">
    <source>
        <dbReference type="Google" id="ProtNLM"/>
    </source>
</evidence>
<dbReference type="PANTHER" id="PTHR10113">
    <property type="entry name" value="PEPTIDE CHAIN RELEASE FACTOR SUBUNIT 1"/>
    <property type="match status" value="1"/>
</dbReference>
<reference evidence="1 2" key="1">
    <citation type="journal article" date="2012" name="PLoS ONE">
        <title>The genome characteristics and predicted function of methyl-group oxidation pathway in the obligate aceticlastic methanogens, Methanosaeta spp.</title>
        <authorList>
            <person name="Zhu J."/>
            <person name="Zheng H."/>
            <person name="Ai G."/>
            <person name="Zhang G."/>
            <person name="Liu D."/>
            <person name="Liu X."/>
            <person name="Dong X."/>
        </authorList>
    </citation>
    <scope>NUCLEOTIDE SEQUENCE [LARGE SCALE GENOMIC DNA]</scope>
    <source>
        <strain evidence="1 2">6Ac</strain>
    </source>
</reference>
<dbReference type="InterPro" id="IPR004403">
    <property type="entry name" value="Peptide_chain-rel_eRF1/aRF1"/>
</dbReference>
<dbReference type="InterPro" id="IPR041202">
    <property type="entry name" value="BaeRF_family10"/>
</dbReference>
<dbReference type="SUPFAM" id="SSF55315">
    <property type="entry name" value="L30e-like"/>
    <property type="match status" value="1"/>
</dbReference>
<dbReference type="OrthoDB" id="124486at2157"/>
<evidence type="ECO:0000313" key="2">
    <source>
        <dbReference type="Proteomes" id="UP000005877"/>
    </source>
</evidence>
<dbReference type="InterPro" id="IPR029064">
    <property type="entry name" value="Ribosomal_eL30-like_sf"/>
</dbReference>
<accession>G7WP14</accession>
<dbReference type="HOGENOM" id="CLU_720824_0_0_2"/>
<protein>
    <recommendedName>
        <fullName evidence="3">eRF1 domain-containing protein</fullName>
    </recommendedName>
</protein>
<dbReference type="AlphaFoldDB" id="G7WP14"/>
<gene>
    <name evidence="1" type="ordered locus">Mhar_1491</name>
</gene>
<dbReference type="GeneID" id="12510660"/>
<dbReference type="STRING" id="1110509.Mhar_1491"/>
<keyword evidence="2" id="KW-1185">Reference proteome</keyword>